<dbReference type="CDD" id="cd18109">
    <property type="entry name" value="SpoU-like_RNA-MTase"/>
    <property type="match status" value="1"/>
</dbReference>
<evidence type="ECO:0000259" key="5">
    <source>
        <dbReference type="Pfam" id="PF22435"/>
    </source>
</evidence>
<evidence type="ECO:0000256" key="3">
    <source>
        <dbReference type="ARBA" id="ARBA00022679"/>
    </source>
</evidence>
<keyword evidence="2 6" id="KW-0489">Methyltransferase</keyword>
<evidence type="ECO:0000313" key="6">
    <source>
        <dbReference type="EMBL" id="MDO7873877.1"/>
    </source>
</evidence>
<dbReference type="SUPFAM" id="SSF75217">
    <property type="entry name" value="alpha/beta knot"/>
    <property type="match status" value="1"/>
</dbReference>
<protein>
    <submittedName>
        <fullName evidence="6">RNA methyltransferase</fullName>
    </submittedName>
</protein>
<gene>
    <name evidence="6" type="ORF">Q5H93_03965</name>
</gene>
<dbReference type="RefSeq" id="WP_305005190.1">
    <property type="nucleotide sequence ID" value="NZ_JAUQSY010000002.1"/>
</dbReference>
<keyword evidence="7" id="KW-1185">Reference proteome</keyword>
<dbReference type="Proteomes" id="UP001176429">
    <property type="component" value="Unassembled WGS sequence"/>
</dbReference>
<sequence length="255" mass="27007">MVSKALAKYVQSLHQKKYRQRHGAFLVEGGKSVLELLSSGISTEHLLLTPEFADQNRASLPARQPYTLVSEAALTQLGTLSTNNTALAVARLPAEPPLPATLPASRLVLALDEVRDPGNLGTLIRLADWYGLPGVVLSETCADAYAPKTVAATMGSFARVQVWPRDLPAWLASLPPATDIFGADLHGDNVHKISLQPAGVLVMGSESHGLTPAVEACLTRRLHIPRGAGGGAESLNVAISAAILLDNFFRNVGGR</sequence>
<comment type="caution">
    <text evidence="6">The sequence shown here is derived from an EMBL/GenBank/DDBJ whole genome shotgun (WGS) entry which is preliminary data.</text>
</comment>
<feature type="domain" description="MRM3-like substrate binding" evidence="5">
    <location>
        <begin position="8"/>
        <end position="86"/>
    </location>
</feature>
<dbReference type="Gene3D" id="3.30.1330.30">
    <property type="match status" value="1"/>
</dbReference>
<evidence type="ECO:0000259" key="4">
    <source>
        <dbReference type="Pfam" id="PF00588"/>
    </source>
</evidence>
<dbReference type="PANTHER" id="PTHR43191">
    <property type="entry name" value="RRNA METHYLTRANSFERASE 3"/>
    <property type="match status" value="1"/>
</dbReference>
<keyword evidence="3" id="KW-0808">Transferase</keyword>
<evidence type="ECO:0000256" key="1">
    <source>
        <dbReference type="ARBA" id="ARBA00007228"/>
    </source>
</evidence>
<reference evidence="6" key="1">
    <citation type="submission" date="2023-07" db="EMBL/GenBank/DDBJ databases">
        <authorList>
            <person name="Kim M.K."/>
        </authorList>
    </citation>
    <scope>NUCLEOTIDE SEQUENCE</scope>
    <source>
        <strain evidence="6">ASUV-10-1</strain>
    </source>
</reference>
<dbReference type="InterPro" id="IPR053888">
    <property type="entry name" value="MRM3-like_sub_bind"/>
</dbReference>
<comment type="similarity">
    <text evidence="1">Belongs to the class IV-like SAM-binding methyltransferase superfamily. RNA methyltransferase TrmH family.</text>
</comment>
<dbReference type="GO" id="GO:0032259">
    <property type="term" value="P:methylation"/>
    <property type="evidence" value="ECO:0007669"/>
    <property type="project" value="UniProtKB-KW"/>
</dbReference>
<dbReference type="Gene3D" id="3.40.1280.10">
    <property type="match status" value="1"/>
</dbReference>
<dbReference type="SUPFAM" id="SSF55315">
    <property type="entry name" value="L30e-like"/>
    <property type="match status" value="1"/>
</dbReference>
<dbReference type="InterPro" id="IPR001537">
    <property type="entry name" value="SpoU_MeTrfase"/>
</dbReference>
<dbReference type="PANTHER" id="PTHR43191:SF2">
    <property type="entry name" value="RRNA METHYLTRANSFERASE 3, MITOCHONDRIAL"/>
    <property type="match status" value="1"/>
</dbReference>
<proteinExistence type="inferred from homology"/>
<dbReference type="GO" id="GO:0008168">
    <property type="term" value="F:methyltransferase activity"/>
    <property type="evidence" value="ECO:0007669"/>
    <property type="project" value="UniProtKB-KW"/>
</dbReference>
<name>A0ABT9B6I3_9BACT</name>
<feature type="domain" description="tRNA/rRNA methyltransferase SpoU type" evidence="4">
    <location>
        <begin position="107"/>
        <end position="245"/>
    </location>
</feature>
<accession>A0ABT9B6I3</accession>
<dbReference type="InterPro" id="IPR029064">
    <property type="entry name" value="Ribosomal_eL30-like_sf"/>
</dbReference>
<dbReference type="EMBL" id="JAUQSY010000002">
    <property type="protein sequence ID" value="MDO7873877.1"/>
    <property type="molecule type" value="Genomic_DNA"/>
</dbReference>
<evidence type="ECO:0000256" key="2">
    <source>
        <dbReference type="ARBA" id="ARBA00022603"/>
    </source>
</evidence>
<dbReference type="InterPro" id="IPR029026">
    <property type="entry name" value="tRNA_m1G_MTases_N"/>
</dbReference>
<dbReference type="Pfam" id="PF22435">
    <property type="entry name" value="MRM3-like_sub_bind"/>
    <property type="match status" value="1"/>
</dbReference>
<dbReference type="Pfam" id="PF00588">
    <property type="entry name" value="SpoU_methylase"/>
    <property type="match status" value="1"/>
</dbReference>
<evidence type="ECO:0000313" key="7">
    <source>
        <dbReference type="Proteomes" id="UP001176429"/>
    </source>
</evidence>
<organism evidence="6 7">
    <name type="scientific">Hymenobacter aranciens</name>
    <dbReference type="NCBI Taxonomy" id="3063996"/>
    <lineage>
        <taxon>Bacteria</taxon>
        <taxon>Pseudomonadati</taxon>
        <taxon>Bacteroidota</taxon>
        <taxon>Cytophagia</taxon>
        <taxon>Cytophagales</taxon>
        <taxon>Hymenobacteraceae</taxon>
        <taxon>Hymenobacter</taxon>
    </lineage>
</organism>
<dbReference type="InterPro" id="IPR051259">
    <property type="entry name" value="rRNA_Methyltransferase"/>
</dbReference>
<dbReference type="InterPro" id="IPR029028">
    <property type="entry name" value="Alpha/beta_knot_MTases"/>
</dbReference>